<name>A0A317NSH2_9NOCA</name>
<dbReference type="GO" id="GO:0016603">
    <property type="term" value="F:glutaminyl-peptide cyclotransferase activity"/>
    <property type="evidence" value="ECO:0007669"/>
    <property type="project" value="InterPro"/>
</dbReference>
<evidence type="ECO:0000256" key="1">
    <source>
        <dbReference type="SAM" id="SignalP"/>
    </source>
</evidence>
<dbReference type="AlphaFoldDB" id="A0A317NSH2"/>
<proteinExistence type="predicted"/>
<evidence type="ECO:0000313" key="3">
    <source>
        <dbReference type="Proteomes" id="UP000246410"/>
    </source>
</evidence>
<dbReference type="PROSITE" id="PS51257">
    <property type="entry name" value="PROKAR_LIPOPROTEIN"/>
    <property type="match status" value="1"/>
</dbReference>
<evidence type="ECO:0000313" key="2">
    <source>
        <dbReference type="EMBL" id="PWV77917.1"/>
    </source>
</evidence>
<protein>
    <submittedName>
        <fullName evidence="2">Glutamine cyclotransferase</fullName>
    </submittedName>
</protein>
<feature type="signal peptide" evidence="1">
    <location>
        <begin position="1"/>
        <end position="21"/>
    </location>
</feature>
<dbReference type="Pfam" id="PF05096">
    <property type="entry name" value="Glu_cyclase_2"/>
    <property type="match status" value="1"/>
</dbReference>
<dbReference type="InterPro" id="IPR007788">
    <property type="entry name" value="QCT"/>
</dbReference>
<keyword evidence="1" id="KW-0732">Signal</keyword>
<dbReference type="PANTHER" id="PTHR31270">
    <property type="entry name" value="GLUTAMINYL-PEPTIDE CYCLOTRANSFERASE"/>
    <property type="match status" value="1"/>
</dbReference>
<comment type="caution">
    <text evidence="2">The sequence shown here is derived from an EMBL/GenBank/DDBJ whole genome shotgun (WGS) entry which is preliminary data.</text>
</comment>
<dbReference type="InterPro" id="IPR015943">
    <property type="entry name" value="WD40/YVTN_repeat-like_dom_sf"/>
</dbReference>
<gene>
    <name evidence="2" type="ORF">DFR69_103517</name>
</gene>
<accession>A0A317NSH2</accession>
<dbReference type="Gene3D" id="2.130.10.10">
    <property type="entry name" value="YVTN repeat-like/Quinoprotein amine dehydrogenase"/>
    <property type="match status" value="1"/>
</dbReference>
<keyword evidence="2" id="KW-0808">Transferase</keyword>
<dbReference type="EMBL" id="QGTL01000003">
    <property type="protein sequence ID" value="PWV77917.1"/>
    <property type="molecule type" value="Genomic_DNA"/>
</dbReference>
<keyword evidence="3" id="KW-1185">Reference proteome</keyword>
<sequence length="258" mass="27574">MKRNRSSLAVGVLVSLLGASACGGSVEGGPPRLRVEVIGSSPHDPLAFTQGLEVVDGIRYESTGMWGVSTARTADQATGVETARVELPKEMFGEGMTRAGDTVWQITWKDGVAIARDPVTLAETRRAEYEGEGWGLCAQADRLIMSDGTATLTFRDPVTFAETGSVTLSGHDSPRPNELDCAPDGTVYANNYPTDEILRIDPATGRVLAVIEAGGLLAPSERAGTDVLNGIAHLPGTDRFLITGKYWPRLFEVRFVPK</sequence>
<dbReference type="RefSeq" id="WP_110037327.1">
    <property type="nucleotide sequence ID" value="NZ_QGTL01000003.1"/>
</dbReference>
<feature type="chain" id="PRO_5016307070" evidence="1">
    <location>
        <begin position="22"/>
        <end position="258"/>
    </location>
</feature>
<reference evidence="2 3" key="1">
    <citation type="submission" date="2018-05" db="EMBL/GenBank/DDBJ databases">
        <title>Genomic Encyclopedia of Type Strains, Phase IV (KMG-IV): sequencing the most valuable type-strain genomes for metagenomic binning, comparative biology and taxonomic classification.</title>
        <authorList>
            <person name="Goeker M."/>
        </authorList>
    </citation>
    <scope>NUCLEOTIDE SEQUENCE [LARGE SCALE GENOMIC DNA]</scope>
    <source>
        <strain evidence="2 3">DSM 44717</strain>
    </source>
</reference>
<dbReference type="PANTHER" id="PTHR31270:SF1">
    <property type="entry name" value="GLUTAMINYL-PEPTIDE CYCLOTRANSFERASE"/>
    <property type="match status" value="1"/>
</dbReference>
<dbReference type="Proteomes" id="UP000246410">
    <property type="component" value="Unassembled WGS sequence"/>
</dbReference>
<organism evidence="2 3">
    <name type="scientific">Nocardia neocaledoniensis</name>
    <dbReference type="NCBI Taxonomy" id="236511"/>
    <lineage>
        <taxon>Bacteria</taxon>
        <taxon>Bacillati</taxon>
        <taxon>Actinomycetota</taxon>
        <taxon>Actinomycetes</taxon>
        <taxon>Mycobacteriales</taxon>
        <taxon>Nocardiaceae</taxon>
        <taxon>Nocardia</taxon>
    </lineage>
</organism>
<dbReference type="SUPFAM" id="SSF63829">
    <property type="entry name" value="Calcium-dependent phosphotriesterase"/>
    <property type="match status" value="1"/>
</dbReference>